<name>A0A6B0GM54_9EURY</name>
<dbReference type="Proteomes" id="UP000451471">
    <property type="component" value="Unassembled WGS sequence"/>
</dbReference>
<comment type="caution">
    <text evidence="2">The sequence shown here is derived from an EMBL/GenBank/DDBJ whole genome shotgun (WGS) entry which is preliminary data.</text>
</comment>
<gene>
    <name evidence="2" type="ORF">GQS65_09735</name>
</gene>
<feature type="region of interest" description="Disordered" evidence="1">
    <location>
        <begin position="1"/>
        <end position="30"/>
    </location>
</feature>
<accession>A0A6B0GM54</accession>
<dbReference type="PANTHER" id="PTHR16537">
    <property type="entry name" value="SJOEGREN SYNDROME/SCLERODERMA AUTOANTIGEN 1"/>
    <property type="match status" value="1"/>
</dbReference>
<organism evidence="2 3">
    <name type="scientific">Halomarina oriensis</name>
    <dbReference type="NCBI Taxonomy" id="671145"/>
    <lineage>
        <taxon>Archaea</taxon>
        <taxon>Methanobacteriati</taxon>
        <taxon>Methanobacteriota</taxon>
        <taxon>Stenosarchaea group</taxon>
        <taxon>Halobacteria</taxon>
        <taxon>Halobacteriales</taxon>
        <taxon>Natronomonadaceae</taxon>
        <taxon>Halomarina</taxon>
    </lineage>
</organism>
<reference evidence="2 3" key="1">
    <citation type="submission" date="2019-12" db="EMBL/GenBank/DDBJ databases">
        <title>Halocatena pleomorpha gen. nov. sp. nov., an extremely halophilic archaeon of family Halobacteriaceae isolated from saltpan soil.</title>
        <authorList>
            <person name="Pal Y."/>
            <person name="Verma A."/>
            <person name="Krishnamurthi S."/>
            <person name="Kumar P."/>
        </authorList>
    </citation>
    <scope>NUCLEOTIDE SEQUENCE [LARGE SCALE GENOMIC DNA]</scope>
    <source>
        <strain evidence="2 3">JCM 16495</strain>
    </source>
</reference>
<evidence type="ECO:0000313" key="2">
    <source>
        <dbReference type="EMBL" id="MWG34767.1"/>
    </source>
</evidence>
<feature type="compositionally biased region" description="Basic and acidic residues" evidence="1">
    <location>
        <begin position="101"/>
        <end position="113"/>
    </location>
</feature>
<sequence length="224" mass="24299">MSDFDKEAEREKLREQFAEDDRERESTQRMSELLLQGATMTNRHCDVHGDPVFRYDGQEFCPTCRSEGQQPRATEAPTAPEQQDGAAAERSPAEVSSADAPDARRPVEPEGQHSEQSPAPDESSSPPEESLADLSPGDIAGADWAPDPDPTTDPDATRQADAPRQSRPAASHADLSDARASLARTVTRFTEQAEGADDLARAREYLAAVEDAANALEAVRNAEK</sequence>
<dbReference type="PANTHER" id="PTHR16537:SF1">
    <property type="entry name" value="PROTEIN ZNRD2"/>
    <property type="match status" value="1"/>
</dbReference>
<dbReference type="InterPro" id="IPR009563">
    <property type="entry name" value="SSSCA1"/>
</dbReference>
<protein>
    <recommendedName>
        <fullName evidence="4">Sjogrens syndrome scleroderma autoantigen 1</fullName>
    </recommendedName>
</protein>
<dbReference type="AlphaFoldDB" id="A0A6B0GM54"/>
<dbReference type="InterPro" id="IPR051888">
    <property type="entry name" value="UPF0148_domain"/>
</dbReference>
<dbReference type="RefSeq" id="WP_158204408.1">
    <property type="nucleotide sequence ID" value="NZ_WSZK01000015.1"/>
</dbReference>
<feature type="compositionally biased region" description="Low complexity" evidence="1">
    <location>
        <begin position="114"/>
        <end position="145"/>
    </location>
</feature>
<keyword evidence="3" id="KW-1185">Reference proteome</keyword>
<proteinExistence type="predicted"/>
<evidence type="ECO:0008006" key="4">
    <source>
        <dbReference type="Google" id="ProtNLM"/>
    </source>
</evidence>
<evidence type="ECO:0000313" key="3">
    <source>
        <dbReference type="Proteomes" id="UP000451471"/>
    </source>
</evidence>
<dbReference type="Pfam" id="PF06677">
    <property type="entry name" value="Auto_anti-p27"/>
    <property type="match status" value="1"/>
</dbReference>
<evidence type="ECO:0000256" key="1">
    <source>
        <dbReference type="SAM" id="MobiDB-lite"/>
    </source>
</evidence>
<feature type="compositionally biased region" description="Low complexity" evidence="1">
    <location>
        <begin position="153"/>
        <end position="163"/>
    </location>
</feature>
<dbReference type="OrthoDB" id="26305at2157"/>
<dbReference type="EMBL" id="WSZK01000015">
    <property type="protein sequence ID" value="MWG34767.1"/>
    <property type="molecule type" value="Genomic_DNA"/>
</dbReference>
<feature type="region of interest" description="Disordered" evidence="1">
    <location>
        <begin position="43"/>
        <end position="178"/>
    </location>
</feature>
<feature type="compositionally biased region" description="Basic and acidic residues" evidence="1">
    <location>
        <begin position="43"/>
        <end position="57"/>
    </location>
</feature>
<feature type="compositionally biased region" description="Basic and acidic residues" evidence="1">
    <location>
        <begin position="1"/>
        <end position="27"/>
    </location>
</feature>